<dbReference type="SMART" id="SM00717">
    <property type="entry name" value="SANT"/>
    <property type="match status" value="1"/>
</dbReference>
<dbReference type="InterPro" id="IPR052833">
    <property type="entry name" value="Telomeric_DNA-bd_trans-reg"/>
</dbReference>
<feature type="compositionally biased region" description="Polar residues" evidence="4">
    <location>
        <begin position="520"/>
        <end position="533"/>
    </location>
</feature>
<keyword evidence="7" id="KW-1185">Reference proteome</keyword>
<dbReference type="InterPro" id="IPR001005">
    <property type="entry name" value="SANT/Myb"/>
</dbReference>
<comment type="caution">
    <text evidence="6">The sequence shown here is derived from an EMBL/GenBank/DDBJ whole genome shotgun (WGS) entry which is preliminary data.</text>
</comment>
<evidence type="ECO:0000256" key="3">
    <source>
        <dbReference type="ARBA" id="ARBA00023306"/>
    </source>
</evidence>
<feature type="compositionally biased region" description="Polar residues" evidence="4">
    <location>
        <begin position="692"/>
        <end position="716"/>
    </location>
</feature>
<evidence type="ECO:0000256" key="4">
    <source>
        <dbReference type="SAM" id="MobiDB-lite"/>
    </source>
</evidence>
<feature type="compositionally biased region" description="Basic and acidic residues" evidence="4">
    <location>
        <begin position="833"/>
        <end position="849"/>
    </location>
</feature>
<feature type="compositionally biased region" description="Low complexity" evidence="4">
    <location>
        <begin position="883"/>
        <end position="924"/>
    </location>
</feature>
<feature type="compositionally biased region" description="Polar residues" evidence="4">
    <location>
        <begin position="964"/>
        <end position="990"/>
    </location>
</feature>
<dbReference type="GO" id="GO:0010833">
    <property type="term" value="P:telomere maintenance via telomere lengthening"/>
    <property type="evidence" value="ECO:0007669"/>
    <property type="project" value="TreeGrafter"/>
</dbReference>
<feature type="compositionally biased region" description="Basic and acidic residues" evidence="4">
    <location>
        <begin position="29"/>
        <end position="38"/>
    </location>
</feature>
<feature type="region of interest" description="Disordered" evidence="4">
    <location>
        <begin position="731"/>
        <end position="751"/>
    </location>
</feature>
<dbReference type="Proteomes" id="UP000887229">
    <property type="component" value="Unassembled WGS sequence"/>
</dbReference>
<keyword evidence="2" id="KW-0539">Nucleus</keyword>
<protein>
    <recommendedName>
        <fullName evidence="5">HTH myb-type domain-containing protein</fullName>
    </recommendedName>
</protein>
<dbReference type="FunFam" id="1.10.10.60:FF:000137">
    <property type="entry name" value="MYB DNA binding protein"/>
    <property type="match status" value="1"/>
</dbReference>
<feature type="compositionally biased region" description="Low complexity" evidence="4">
    <location>
        <begin position="505"/>
        <end position="519"/>
    </location>
</feature>
<feature type="region of interest" description="Disordered" evidence="4">
    <location>
        <begin position="499"/>
        <end position="533"/>
    </location>
</feature>
<evidence type="ECO:0000313" key="7">
    <source>
        <dbReference type="Proteomes" id="UP000887229"/>
    </source>
</evidence>
<feature type="region of interest" description="Disordered" evidence="4">
    <location>
        <begin position="561"/>
        <end position="716"/>
    </location>
</feature>
<reference evidence="6" key="1">
    <citation type="journal article" date="2021" name="IMA Fungus">
        <title>Genomic characterization of three marine fungi, including Emericellopsis atlantica sp. nov. with signatures of a generalist lifestyle and marine biomass degradation.</title>
        <authorList>
            <person name="Hagestad O.C."/>
            <person name="Hou L."/>
            <person name="Andersen J.H."/>
            <person name="Hansen E.H."/>
            <person name="Altermark B."/>
            <person name="Li C."/>
            <person name="Kuhnert E."/>
            <person name="Cox R.J."/>
            <person name="Crous P.W."/>
            <person name="Spatafora J.W."/>
            <person name="Lail K."/>
            <person name="Amirebrahimi M."/>
            <person name="Lipzen A."/>
            <person name="Pangilinan J."/>
            <person name="Andreopoulos W."/>
            <person name="Hayes R.D."/>
            <person name="Ng V."/>
            <person name="Grigoriev I.V."/>
            <person name="Jackson S.A."/>
            <person name="Sutton T.D.S."/>
            <person name="Dobson A.D.W."/>
            <person name="Rama T."/>
        </authorList>
    </citation>
    <scope>NUCLEOTIDE SEQUENCE</scope>
    <source>
        <strain evidence="6">TS7</strain>
    </source>
</reference>
<dbReference type="PROSITE" id="PS51294">
    <property type="entry name" value="HTH_MYB"/>
    <property type="match status" value="1"/>
</dbReference>
<keyword evidence="1" id="KW-0238">DNA-binding</keyword>
<evidence type="ECO:0000256" key="2">
    <source>
        <dbReference type="ARBA" id="ARBA00023242"/>
    </source>
</evidence>
<evidence type="ECO:0000256" key="1">
    <source>
        <dbReference type="ARBA" id="ARBA00023125"/>
    </source>
</evidence>
<proteinExistence type="predicted"/>
<feature type="domain" description="HTH myb-type" evidence="5">
    <location>
        <begin position="747"/>
        <end position="799"/>
    </location>
</feature>
<dbReference type="RefSeq" id="XP_046120333.1">
    <property type="nucleotide sequence ID" value="XM_046266767.1"/>
</dbReference>
<feature type="compositionally biased region" description="Polar residues" evidence="4">
    <location>
        <begin position="561"/>
        <end position="575"/>
    </location>
</feature>
<feature type="compositionally biased region" description="Basic and acidic residues" evidence="4">
    <location>
        <begin position="738"/>
        <end position="751"/>
    </location>
</feature>
<keyword evidence="3" id="KW-0131">Cell cycle</keyword>
<accession>A0A9P8CQX6</accession>
<dbReference type="InterPro" id="IPR009057">
    <property type="entry name" value="Homeodomain-like_sf"/>
</dbReference>
<sequence length="1197" mass="129574">MDEAAPAQPSAAAPAAAAAVAAATTNIKQEPHPVDHFDFSVPDAGTKRPMEEDAQQTALEDAQRAKRLKAEHSPQQSIVVLQDAVGAEQPSSNHAKLEAAPANSAAEATAAPSPTSLAATATATALQQVFDAPNLTNGAIHLPAQEHPMPHESCATSPHAYADDDDDADAGDFDQAHALSSIEDILQQFQNDSGGDALINGYSDDGFGLGAGHQQLAPINFHAEPERFAQNQCLQPLGHLALMMLLILTHRPFDELSATLRDPESQQCCRYRHLQKSLEALRGTYTASPVLLVELYHLDSRDAGKIFQFANLAQLAAWLIEGTPESLRQASEQLPLIFRDEILGFPKAVAKVMVGLKTQRAIQTLQLKEDQTLSEDELHAIYLEGVEDLLNENNIMDGLSNGDSTVTNMLRKRMDDVRQSLPATDLAEKYPIRDILKDYSHYVNNQLEASRELGEKFGFTMPEYEQEEMDTHDLAALEMEMQAMFDRAADNLVDEPLASTEGENQEAPPQQTEQQASEAVNGTANSEEPKSNTGSLDLAALEALVAESTSEYVKTTLQGMSANPYQPTVPMSTAESMAAQAQFLSTQQQQQQQHQQQQNQQQQNQQQQQHQQQQQQHHQQQQQLQQQQQQLQQQHHQQQTQHHQPQQQQLHHQQAQQPQQPQPQPQAHAQQQSHQHPQQQTQSQPTYYASFPQASREQQPLPQQTVDANGLPPNQTHSSAVLYEMARQSALSRVSNPARREGVHSARRPWSQEEEKALMEGLDRVKGPHWSQILGLYGAHGTISDVLKDRTQVQLKDKARNLKLFFLKTNSEMPFYLNTVTGELKTRAPTQAARKEAEEKARRTSEEVPSRPNGNLQSPTQHSVNGSAGAGMVTPAQAAAAAHLAAATGSSRPPSQVPQTTTTSTATAANAAPQTAQRTQTQLPPQVPRPQPQAPGQHSNQTAVQVQLPQTAHQHVGPYGHQPLVQQPPQSRPTTQHSHTTPAQQASRPQQTPPLPQTGVPGATYPSPPRATAPSSANNSAPGSAHQSPGPGAQPALSTARQAGGQAQQPPVASGAQHATQGQGTTTPSQPPVLQSQQPQQEASQRPQVSQVQQSPAATTTHVPHTPRQPTLPQPAAATTTASTSNPAPLPSPQAAAPNAAPEVTTAPQPEASSLPAAAAEREPSPGMEFEFDFASLEQAIANELKAESNDLLQAMT</sequence>
<dbReference type="GeneID" id="70297670"/>
<dbReference type="SUPFAM" id="SSF46689">
    <property type="entry name" value="Homeodomain-like"/>
    <property type="match status" value="1"/>
</dbReference>
<name>A0A9P8CQX6_9HYPO</name>
<evidence type="ECO:0000313" key="6">
    <source>
        <dbReference type="EMBL" id="KAG9256409.1"/>
    </source>
</evidence>
<feature type="region of interest" description="Disordered" evidence="4">
    <location>
        <begin position="23"/>
        <end position="60"/>
    </location>
</feature>
<dbReference type="OrthoDB" id="3366990at2759"/>
<dbReference type="CDD" id="cd11660">
    <property type="entry name" value="SANT_TRF"/>
    <property type="match status" value="1"/>
</dbReference>
<gene>
    <name evidence="6" type="ORF">F5Z01DRAFT_735078</name>
</gene>
<feature type="region of interest" description="Disordered" evidence="4">
    <location>
        <begin position="827"/>
        <end position="870"/>
    </location>
</feature>
<organism evidence="6 7">
    <name type="scientific">Emericellopsis atlantica</name>
    <dbReference type="NCBI Taxonomy" id="2614577"/>
    <lineage>
        <taxon>Eukaryota</taxon>
        <taxon>Fungi</taxon>
        <taxon>Dikarya</taxon>
        <taxon>Ascomycota</taxon>
        <taxon>Pezizomycotina</taxon>
        <taxon>Sordariomycetes</taxon>
        <taxon>Hypocreomycetidae</taxon>
        <taxon>Hypocreales</taxon>
        <taxon>Bionectriaceae</taxon>
        <taxon>Emericellopsis</taxon>
    </lineage>
</organism>
<feature type="compositionally biased region" description="Polar residues" evidence="4">
    <location>
        <begin position="938"/>
        <end position="953"/>
    </location>
</feature>
<feature type="region of interest" description="Disordered" evidence="4">
    <location>
        <begin position="883"/>
        <end position="1168"/>
    </location>
</feature>
<feature type="compositionally biased region" description="Low complexity" evidence="4">
    <location>
        <begin position="98"/>
        <end position="113"/>
    </location>
</feature>
<feature type="region of interest" description="Disordered" evidence="4">
    <location>
        <begin position="89"/>
        <end position="113"/>
    </location>
</feature>
<evidence type="ECO:0000259" key="5">
    <source>
        <dbReference type="PROSITE" id="PS51294"/>
    </source>
</evidence>
<dbReference type="PANTHER" id="PTHR47807:SF1">
    <property type="entry name" value="PROTEIN TBF1"/>
    <property type="match status" value="1"/>
</dbReference>
<feature type="compositionally biased region" description="Low complexity" evidence="4">
    <location>
        <begin position="587"/>
        <end position="685"/>
    </location>
</feature>
<dbReference type="InterPro" id="IPR017930">
    <property type="entry name" value="Myb_dom"/>
</dbReference>
<dbReference type="AlphaFoldDB" id="A0A9P8CQX6"/>
<dbReference type="Gene3D" id="1.10.10.60">
    <property type="entry name" value="Homeodomain-like"/>
    <property type="match status" value="1"/>
</dbReference>
<dbReference type="PANTHER" id="PTHR47807">
    <property type="entry name" value="PROTEIN TBF1"/>
    <property type="match status" value="1"/>
</dbReference>
<feature type="compositionally biased region" description="Low complexity" evidence="4">
    <location>
        <begin position="1040"/>
        <end position="1159"/>
    </location>
</feature>
<dbReference type="GO" id="GO:0003691">
    <property type="term" value="F:double-stranded telomeric DNA binding"/>
    <property type="evidence" value="ECO:0007669"/>
    <property type="project" value="TreeGrafter"/>
</dbReference>
<feature type="compositionally biased region" description="Low complexity" evidence="4">
    <location>
        <begin position="1012"/>
        <end position="1025"/>
    </location>
</feature>
<dbReference type="EMBL" id="MU251248">
    <property type="protein sequence ID" value="KAG9256409.1"/>
    <property type="molecule type" value="Genomic_DNA"/>
</dbReference>
<feature type="compositionally biased region" description="Polar residues" evidence="4">
    <location>
        <begin position="852"/>
        <end position="866"/>
    </location>
</feature>